<accession>A0A368MXJ2</accession>
<comment type="caution">
    <text evidence="2">The sequence shown here is derived from an EMBL/GenBank/DDBJ whole genome shotgun (WGS) entry which is preliminary data.</text>
</comment>
<reference evidence="2 3" key="1">
    <citation type="submission" date="2018-07" db="EMBL/GenBank/DDBJ databases">
        <title>Chryseobacterium lacus sp. nov., isolated from lake water.</title>
        <authorList>
            <person name="Li C.-M."/>
        </authorList>
    </citation>
    <scope>NUCLEOTIDE SEQUENCE [LARGE SCALE GENOMIC DNA]</scope>
    <source>
        <strain evidence="2 3">YLOS41</strain>
    </source>
</reference>
<keyword evidence="1" id="KW-1133">Transmembrane helix</keyword>
<protein>
    <submittedName>
        <fullName evidence="2">DUF3667 domain-containing protein</fullName>
    </submittedName>
</protein>
<name>A0A368MXJ2_9FLAO</name>
<dbReference type="Proteomes" id="UP000252172">
    <property type="component" value="Unassembled WGS sequence"/>
</dbReference>
<dbReference type="AlphaFoldDB" id="A0A368MXJ2"/>
<feature type="transmembrane region" description="Helical" evidence="1">
    <location>
        <begin position="167"/>
        <end position="189"/>
    </location>
</feature>
<evidence type="ECO:0000256" key="1">
    <source>
        <dbReference type="SAM" id="Phobius"/>
    </source>
</evidence>
<sequence length="299" mass="34811">MQNERKLCRNCGQHLLIDQKFCPTCGQKADTERIDFHFLIHEIQHGIFHVDKGILYSIKMLFTKPGHTIREYLEGRRKNHFKPVLFVVILGTLCGLLNHFVIENGEREKFFEEEDDPQLAENPDFINMSDFLENIIGWFADHLAFLILLMIPAAALGFYLGFRKYRLYYAEWLVVMTFLAGQALVVYFFTELIGHFMDRDLMGLFLLIAMSLNIWTFLQFFKGKSKKIIIIRTLWSNFLSFTFTFFYVMFLSLTLLLVAIVMYASDETLEQMSSDDLEININPPIKKDSAAAAPQNLNP</sequence>
<evidence type="ECO:0000313" key="3">
    <source>
        <dbReference type="Proteomes" id="UP000252172"/>
    </source>
</evidence>
<keyword evidence="1" id="KW-0472">Membrane</keyword>
<dbReference type="EMBL" id="QPIE01000004">
    <property type="protein sequence ID" value="RCU42957.1"/>
    <property type="molecule type" value="Genomic_DNA"/>
</dbReference>
<feature type="transmembrane region" description="Helical" evidence="1">
    <location>
        <begin position="201"/>
        <end position="218"/>
    </location>
</feature>
<evidence type="ECO:0000313" key="2">
    <source>
        <dbReference type="EMBL" id="RCU42957.1"/>
    </source>
</evidence>
<dbReference type="InterPro" id="IPR022134">
    <property type="entry name" value="DUF3667"/>
</dbReference>
<feature type="transmembrane region" description="Helical" evidence="1">
    <location>
        <begin position="135"/>
        <end position="160"/>
    </location>
</feature>
<dbReference type="Pfam" id="PF12412">
    <property type="entry name" value="DUF3667"/>
    <property type="match status" value="1"/>
</dbReference>
<proteinExistence type="predicted"/>
<organism evidence="2 3">
    <name type="scientific">Chryseobacterium lacus</name>
    <dbReference type="NCBI Taxonomy" id="2058346"/>
    <lineage>
        <taxon>Bacteria</taxon>
        <taxon>Pseudomonadati</taxon>
        <taxon>Bacteroidota</taxon>
        <taxon>Flavobacteriia</taxon>
        <taxon>Flavobacteriales</taxon>
        <taxon>Weeksellaceae</taxon>
        <taxon>Chryseobacterium group</taxon>
        <taxon>Chryseobacterium</taxon>
    </lineage>
</organism>
<feature type="transmembrane region" description="Helical" evidence="1">
    <location>
        <begin position="238"/>
        <end position="264"/>
    </location>
</feature>
<feature type="transmembrane region" description="Helical" evidence="1">
    <location>
        <begin position="84"/>
        <end position="102"/>
    </location>
</feature>
<keyword evidence="3" id="KW-1185">Reference proteome</keyword>
<keyword evidence="1" id="KW-0812">Transmembrane</keyword>
<gene>
    <name evidence="2" type="ORF">DQ356_05835</name>
</gene>